<reference evidence="4 5" key="1">
    <citation type="submission" date="2018-03" db="EMBL/GenBank/DDBJ databases">
        <authorList>
            <person name="Keele B.F."/>
        </authorList>
    </citation>
    <scope>NUCLEOTIDE SEQUENCE [LARGE SCALE GENOMIC DNA]</scope>
    <source>
        <strain evidence="4 5">CeCT 8812</strain>
    </source>
</reference>
<evidence type="ECO:0000259" key="3">
    <source>
        <dbReference type="Pfam" id="PF12000"/>
    </source>
</evidence>
<dbReference type="EC" id="2.4.1.345" evidence="4"/>
<evidence type="ECO:0000256" key="1">
    <source>
        <dbReference type="ARBA" id="ARBA00022679"/>
    </source>
</evidence>
<dbReference type="GO" id="GO:0043750">
    <property type="term" value="F:phosphatidylinositol alpha-mannosyltransferase activity"/>
    <property type="evidence" value="ECO:0007669"/>
    <property type="project" value="UniProtKB-EC"/>
</dbReference>
<evidence type="ECO:0000313" key="4">
    <source>
        <dbReference type="EMBL" id="SPF30190.1"/>
    </source>
</evidence>
<dbReference type="PANTHER" id="PTHR46401:SF2">
    <property type="entry name" value="GLYCOSYLTRANSFERASE WBBK-RELATED"/>
    <property type="match status" value="1"/>
</dbReference>
<keyword evidence="5" id="KW-1185">Reference proteome</keyword>
<dbReference type="RefSeq" id="WP_108782903.1">
    <property type="nucleotide sequence ID" value="NZ_OMKW01000003.1"/>
</dbReference>
<keyword evidence="4" id="KW-0328">Glycosyltransferase</keyword>
<evidence type="ECO:0000313" key="5">
    <source>
        <dbReference type="Proteomes" id="UP000244932"/>
    </source>
</evidence>
<dbReference type="CDD" id="cd03818">
    <property type="entry name" value="GT4_ExpC-like"/>
    <property type="match status" value="1"/>
</dbReference>
<dbReference type="EMBL" id="OMKW01000003">
    <property type="protein sequence ID" value="SPF30190.1"/>
    <property type="molecule type" value="Genomic_DNA"/>
</dbReference>
<dbReference type="SUPFAM" id="SSF53756">
    <property type="entry name" value="UDP-Glycosyltransferase/glycogen phosphorylase"/>
    <property type="match status" value="1"/>
</dbReference>
<organism evidence="4 5">
    <name type="scientific">Pontivivens insulae</name>
    <dbReference type="NCBI Taxonomy" id="1639689"/>
    <lineage>
        <taxon>Bacteria</taxon>
        <taxon>Pseudomonadati</taxon>
        <taxon>Pseudomonadota</taxon>
        <taxon>Alphaproteobacteria</taxon>
        <taxon>Rhodobacterales</taxon>
        <taxon>Paracoccaceae</taxon>
        <taxon>Pontivivens</taxon>
    </lineage>
</organism>
<dbReference type="Proteomes" id="UP000244932">
    <property type="component" value="Unassembled WGS sequence"/>
</dbReference>
<evidence type="ECO:0000259" key="2">
    <source>
        <dbReference type="Pfam" id="PF00534"/>
    </source>
</evidence>
<dbReference type="InterPro" id="IPR001296">
    <property type="entry name" value="Glyco_trans_1"/>
</dbReference>
<dbReference type="InterPro" id="IPR022623">
    <property type="entry name" value="Glyco_trans_4"/>
</dbReference>
<feature type="domain" description="Glycosyl transferase family 1" evidence="2">
    <location>
        <begin position="208"/>
        <end position="379"/>
    </location>
</feature>
<dbReference type="PANTHER" id="PTHR46401">
    <property type="entry name" value="GLYCOSYLTRANSFERASE WBBK-RELATED"/>
    <property type="match status" value="1"/>
</dbReference>
<dbReference type="GO" id="GO:0009103">
    <property type="term" value="P:lipopolysaccharide biosynthetic process"/>
    <property type="evidence" value="ECO:0007669"/>
    <property type="project" value="TreeGrafter"/>
</dbReference>
<proteinExistence type="predicted"/>
<dbReference type="Gene3D" id="3.40.50.2000">
    <property type="entry name" value="Glycogen Phosphorylase B"/>
    <property type="match status" value="2"/>
</dbReference>
<sequence length="404" mass="45600">MNYLFVHQNAPAQFRYIAPQLAQDPGNRVVYITLENKPVPAGVAPVRYKLHRSAGKETHHYLRRTEEAVLYGQAVARKAFDLRSQGFNPDVMIGHPGWGETLYLKDIWPNAKLISYCEFYYRSRGSDFGFDKEFPDQVDAVFANRTKNAQHLLALEAADALYAPTDWQARQFPAPYQPLIHRIHDGINCALVRPDPDAQYTTRSGRTFKVGDPVITYVSRYLEPYRGFHQFMRALPRTLADNPDAHVVLVGAETGGYGRKPAENQTWKQRILAEIGPLPQDRVHFEDRVPYGNYLKLLQVSAVHPYLTYPFVLSWSCLEAMAAGCVIVGSNTAPVQEVIDDGAQGVLTDFFDPEALSSKLSDVLQNPGRYAGMRVAARERVLERFELQKCLARLTDLIRTTAQG</sequence>
<dbReference type="AlphaFoldDB" id="A0A2R8ADP2"/>
<dbReference type="Pfam" id="PF12000">
    <property type="entry name" value="Glyco_trans_4_3"/>
    <property type="match status" value="1"/>
</dbReference>
<protein>
    <submittedName>
        <fullName evidence="4">GDP-mannose-dependent alpha-(1-6)-phosphatidylinositol monomannoside mannosyltransferase</fullName>
        <ecNumber evidence="4">2.4.1.345</ecNumber>
    </submittedName>
</protein>
<gene>
    <name evidence="4" type="primary">pimB_2</name>
    <name evidence="4" type="ORF">POI8812_02525</name>
</gene>
<keyword evidence="1 4" id="KW-0808">Transferase</keyword>
<dbReference type="OrthoDB" id="9793726at2"/>
<name>A0A2R8ADP2_9RHOB</name>
<accession>A0A2R8ADP2</accession>
<feature type="domain" description="Glycosyl transferase family 4" evidence="3">
    <location>
        <begin position="26"/>
        <end position="190"/>
    </location>
</feature>
<dbReference type="Pfam" id="PF00534">
    <property type="entry name" value="Glycos_transf_1"/>
    <property type="match status" value="1"/>
</dbReference>